<feature type="transmembrane region" description="Helical" evidence="1">
    <location>
        <begin position="36"/>
        <end position="60"/>
    </location>
</feature>
<keyword evidence="1" id="KW-1133">Transmembrane helix</keyword>
<dbReference type="Proteomes" id="UP000231567">
    <property type="component" value="Unassembled WGS sequence"/>
</dbReference>
<keyword evidence="1" id="KW-0472">Membrane</keyword>
<sequence>MSKMSKLSKRPALSSSSLSDEVADLRVEDDRRESKGFTLIEILVATSIFVGVVVIAIGSFSASTGVQRRTENIREVGQTGRYALEKISRDIRIAKGGGTYRRGLNNDSVEGFFILADNNRLIDSDLNSQATQGHKLVIFLTDPDNTVSANIYRRSSTGVLQVQTIRNATLIDADDDIDDDAAYTDIIDGTKVNIANTNDFSINGYRPPQDNPARQPYLVINLAIQSRNLARSVSGAQYDKVSLKTTVDWRSYE</sequence>
<dbReference type="NCBIfam" id="TIGR02532">
    <property type="entry name" value="IV_pilin_GFxxxE"/>
    <property type="match status" value="1"/>
</dbReference>
<dbReference type="InterPro" id="IPR012902">
    <property type="entry name" value="N_methyl_site"/>
</dbReference>
<evidence type="ECO:0000313" key="3">
    <source>
        <dbReference type="Proteomes" id="UP000231567"/>
    </source>
</evidence>
<evidence type="ECO:0000256" key="1">
    <source>
        <dbReference type="SAM" id="Phobius"/>
    </source>
</evidence>
<proteinExistence type="predicted"/>
<name>A0A2G9YRQ8_9BACT</name>
<organism evidence="2 3">
    <name type="scientific">Candidatus Nealsonbacteria bacterium CG23_combo_of_CG06-09_8_20_14_all_40_13</name>
    <dbReference type="NCBI Taxonomy" id="1974724"/>
    <lineage>
        <taxon>Bacteria</taxon>
        <taxon>Candidatus Nealsoniibacteriota</taxon>
    </lineage>
</organism>
<keyword evidence="1" id="KW-0812">Transmembrane</keyword>
<dbReference type="AlphaFoldDB" id="A0A2G9YRQ8"/>
<comment type="caution">
    <text evidence="2">The sequence shown here is derived from an EMBL/GenBank/DDBJ whole genome shotgun (WGS) entry which is preliminary data.</text>
</comment>
<protein>
    <recommendedName>
        <fullName evidence="4">Prepilin-type N-terminal cleavage/methylation domain-containing protein</fullName>
    </recommendedName>
</protein>
<accession>A0A2G9YRQ8</accession>
<dbReference type="EMBL" id="PCRM01000005">
    <property type="protein sequence ID" value="PIP21928.1"/>
    <property type="molecule type" value="Genomic_DNA"/>
</dbReference>
<dbReference type="PROSITE" id="PS00409">
    <property type="entry name" value="PROKAR_NTER_METHYL"/>
    <property type="match status" value="1"/>
</dbReference>
<evidence type="ECO:0000313" key="2">
    <source>
        <dbReference type="EMBL" id="PIP21928.1"/>
    </source>
</evidence>
<evidence type="ECO:0008006" key="4">
    <source>
        <dbReference type="Google" id="ProtNLM"/>
    </source>
</evidence>
<reference evidence="2 3" key="1">
    <citation type="submission" date="2017-09" db="EMBL/GenBank/DDBJ databases">
        <title>Depth-based differentiation of microbial function through sediment-hosted aquifers and enrichment of novel symbionts in the deep terrestrial subsurface.</title>
        <authorList>
            <person name="Probst A.J."/>
            <person name="Ladd B."/>
            <person name="Jarett J.K."/>
            <person name="Geller-Mcgrath D.E."/>
            <person name="Sieber C.M."/>
            <person name="Emerson J.B."/>
            <person name="Anantharaman K."/>
            <person name="Thomas B.C."/>
            <person name="Malmstrom R."/>
            <person name="Stieglmeier M."/>
            <person name="Klingl A."/>
            <person name="Woyke T."/>
            <person name="Ryan C.M."/>
            <person name="Banfield J.F."/>
        </authorList>
    </citation>
    <scope>NUCLEOTIDE SEQUENCE [LARGE SCALE GENOMIC DNA]</scope>
    <source>
        <strain evidence="2">CG23_combo_of_CG06-09_8_20_14_all_40_13</strain>
    </source>
</reference>
<gene>
    <name evidence="2" type="ORF">COX39_00205</name>
</gene>